<dbReference type="Gene3D" id="3.40.50.280">
    <property type="entry name" value="Cobalamin-binding domain"/>
    <property type="match status" value="1"/>
</dbReference>
<protein>
    <submittedName>
        <fullName evidence="8">B12-binding domain-containing radical SAM protein</fullName>
    </submittedName>
</protein>
<name>A0AA48GIG9_9BACT</name>
<keyword evidence="2" id="KW-0949">S-adenosyl-L-methionine</keyword>
<evidence type="ECO:0000256" key="1">
    <source>
        <dbReference type="ARBA" id="ARBA00001966"/>
    </source>
</evidence>
<dbReference type="Pfam" id="PF02310">
    <property type="entry name" value="B12-binding"/>
    <property type="match status" value="1"/>
</dbReference>
<dbReference type="EMBL" id="AP027080">
    <property type="protein sequence ID" value="BDU71619.1"/>
    <property type="molecule type" value="Genomic_DNA"/>
</dbReference>
<dbReference type="GO" id="GO:0005829">
    <property type="term" value="C:cytosol"/>
    <property type="evidence" value="ECO:0007669"/>
    <property type="project" value="TreeGrafter"/>
</dbReference>
<dbReference type="GO" id="GO:0031419">
    <property type="term" value="F:cobalamin binding"/>
    <property type="evidence" value="ECO:0007669"/>
    <property type="project" value="InterPro"/>
</dbReference>
<dbReference type="SUPFAM" id="SSF102114">
    <property type="entry name" value="Radical SAM enzymes"/>
    <property type="match status" value="1"/>
</dbReference>
<dbReference type="InterPro" id="IPR051198">
    <property type="entry name" value="BchE-like"/>
</dbReference>
<keyword evidence="3" id="KW-0479">Metal-binding</keyword>
<dbReference type="InterPro" id="IPR034466">
    <property type="entry name" value="Methyltransferase_Class_B"/>
</dbReference>
<dbReference type="InterPro" id="IPR006638">
    <property type="entry name" value="Elp3/MiaA/NifB-like_rSAM"/>
</dbReference>
<dbReference type="PANTHER" id="PTHR43409:SF16">
    <property type="entry name" value="SLR0320 PROTEIN"/>
    <property type="match status" value="1"/>
</dbReference>
<keyword evidence="5" id="KW-0411">Iron-sulfur</keyword>
<accession>A0AA48GIG9</accession>
<dbReference type="SFLD" id="SFLDS00029">
    <property type="entry name" value="Radical_SAM"/>
    <property type="match status" value="1"/>
</dbReference>
<evidence type="ECO:0000313" key="8">
    <source>
        <dbReference type="EMBL" id="BDU71619.1"/>
    </source>
</evidence>
<evidence type="ECO:0000259" key="6">
    <source>
        <dbReference type="PROSITE" id="PS51332"/>
    </source>
</evidence>
<dbReference type="InterPro" id="IPR007197">
    <property type="entry name" value="rSAM"/>
</dbReference>
<dbReference type="GO" id="GO:0003824">
    <property type="term" value="F:catalytic activity"/>
    <property type="evidence" value="ECO:0007669"/>
    <property type="project" value="InterPro"/>
</dbReference>
<evidence type="ECO:0000256" key="3">
    <source>
        <dbReference type="ARBA" id="ARBA00022723"/>
    </source>
</evidence>
<evidence type="ECO:0000256" key="5">
    <source>
        <dbReference type="ARBA" id="ARBA00023014"/>
    </source>
</evidence>
<evidence type="ECO:0000259" key="7">
    <source>
        <dbReference type="PROSITE" id="PS51918"/>
    </source>
</evidence>
<dbReference type="AlphaFoldDB" id="A0AA48GIG9"/>
<comment type="cofactor">
    <cofactor evidence="1">
        <name>[4Fe-4S] cluster</name>
        <dbReference type="ChEBI" id="CHEBI:49883"/>
    </cofactor>
</comment>
<dbReference type="SMART" id="SM00729">
    <property type="entry name" value="Elp3"/>
    <property type="match status" value="1"/>
</dbReference>
<dbReference type="SUPFAM" id="SSF52242">
    <property type="entry name" value="Cobalamin (vitamin B12)-binding domain"/>
    <property type="match status" value="1"/>
</dbReference>
<dbReference type="PROSITE" id="PS51918">
    <property type="entry name" value="RADICAL_SAM"/>
    <property type="match status" value="1"/>
</dbReference>
<dbReference type="CDD" id="cd01335">
    <property type="entry name" value="Radical_SAM"/>
    <property type="match status" value="1"/>
</dbReference>
<dbReference type="GO" id="GO:0051539">
    <property type="term" value="F:4 iron, 4 sulfur cluster binding"/>
    <property type="evidence" value="ECO:0007669"/>
    <property type="project" value="UniProtKB-KW"/>
</dbReference>
<dbReference type="PANTHER" id="PTHR43409">
    <property type="entry name" value="ANAEROBIC MAGNESIUM-PROTOPORPHYRIN IX MONOMETHYL ESTER CYCLASE-RELATED"/>
    <property type="match status" value="1"/>
</dbReference>
<dbReference type="KEGG" id="msil:METEAL_07930"/>
<dbReference type="InterPro" id="IPR058240">
    <property type="entry name" value="rSAM_sf"/>
</dbReference>
<keyword evidence="9" id="KW-1185">Reference proteome</keyword>
<gene>
    <name evidence="8" type="ORF">METEAL_07930</name>
</gene>
<dbReference type="InterPro" id="IPR006158">
    <property type="entry name" value="Cobalamin-bd"/>
</dbReference>
<dbReference type="InterPro" id="IPR023404">
    <property type="entry name" value="rSAM_horseshoe"/>
</dbReference>
<feature type="domain" description="B12-binding" evidence="6">
    <location>
        <begin position="1"/>
        <end position="138"/>
    </location>
</feature>
<organism evidence="8 9">
    <name type="scientific">Mesoterricola silvestris</name>
    <dbReference type="NCBI Taxonomy" id="2927979"/>
    <lineage>
        <taxon>Bacteria</taxon>
        <taxon>Pseudomonadati</taxon>
        <taxon>Acidobacteriota</taxon>
        <taxon>Holophagae</taxon>
        <taxon>Holophagales</taxon>
        <taxon>Holophagaceae</taxon>
        <taxon>Mesoterricola</taxon>
    </lineage>
</organism>
<reference evidence="9" key="1">
    <citation type="journal article" date="2023" name="Int. J. Syst. Evol. Microbiol.">
        <title>Mesoterricola silvestris gen. nov., sp. nov., Mesoterricola sediminis sp. nov., Geothrix oryzae sp. nov., Geothrix edaphica sp. nov., Geothrix rubra sp. nov., and Geothrix limicola sp. nov., six novel members of Acidobacteriota isolated from soils.</title>
        <authorList>
            <person name="Itoh H."/>
            <person name="Sugisawa Y."/>
            <person name="Mise K."/>
            <person name="Xu Z."/>
            <person name="Kuniyasu M."/>
            <person name="Ushijima N."/>
            <person name="Kawano K."/>
            <person name="Kobayashi E."/>
            <person name="Shiratori Y."/>
            <person name="Masuda Y."/>
            <person name="Senoo K."/>
        </authorList>
    </citation>
    <scope>NUCLEOTIDE SEQUENCE [LARGE SCALE GENOMIC DNA]</scope>
    <source>
        <strain evidence="9">W79</strain>
    </source>
</reference>
<keyword evidence="4" id="KW-0408">Iron</keyword>
<dbReference type="Pfam" id="PF04055">
    <property type="entry name" value="Radical_SAM"/>
    <property type="match status" value="1"/>
</dbReference>
<dbReference type="RefSeq" id="WP_316414511.1">
    <property type="nucleotide sequence ID" value="NZ_AP027080.1"/>
</dbReference>
<dbReference type="InterPro" id="IPR036724">
    <property type="entry name" value="Cobalamin-bd_sf"/>
</dbReference>
<proteinExistence type="predicted"/>
<dbReference type="SFLD" id="SFLDG01123">
    <property type="entry name" value="methyltransferase_(Class_B)"/>
    <property type="match status" value="1"/>
</dbReference>
<dbReference type="GO" id="GO:0046872">
    <property type="term" value="F:metal ion binding"/>
    <property type="evidence" value="ECO:0007669"/>
    <property type="project" value="UniProtKB-KW"/>
</dbReference>
<evidence type="ECO:0000256" key="2">
    <source>
        <dbReference type="ARBA" id="ARBA00022691"/>
    </source>
</evidence>
<dbReference type="Proteomes" id="UP001238179">
    <property type="component" value="Chromosome"/>
</dbReference>
<sequence>MDLVLVALHLEPSARAVPLGPAMLASVLRRSFGAEVAVRVLDLYLDQSPEACADRILEDDPRWVGFSMYLWNRGRALAVARVLRARKPDLVIFAGGSEATADPGGVLADPAMDLVLPGEGEDLIVEAVTHLLRGLDPRTLQARLRPAPVADLAALPSPYLDGTLDPAAYPGQLWELSRGCPFKCDFCFESRGGSGTRRIPMERVEAELRLFEAKGVSQVFVLDPTFNFDRERAKAVLRLIAAEAPAIHFFFEIRSEFIDRELAGLFASIRCTLQIGLQSAHDAVLRNINRRIDPDAFESRILLLHRAGATYGFDLIYGLPGDDLEGFKASLDFALGLAPNHLDIFCLAVLPGTRLFETAPSFRLEHQPASPYLVTGSPAFPAADLAQAARVARACDAFYNDGKAVPWFAIVQSALGMEPSELFSRFADHPEEGDILDRQRDFILAQFEAQGLAAQGAVAADLITWFGLAARMADAEARREPLDGPCTGFFRHDPALLLEQLAAGITELEDLSFVVPEDPGERVVAPE</sequence>
<dbReference type="Gene3D" id="3.80.30.20">
    <property type="entry name" value="tm_1862 like domain"/>
    <property type="match status" value="1"/>
</dbReference>
<dbReference type="SFLD" id="SFLDG01082">
    <property type="entry name" value="B12-binding_domain_containing"/>
    <property type="match status" value="1"/>
</dbReference>
<feature type="domain" description="Radical SAM core" evidence="7">
    <location>
        <begin position="166"/>
        <end position="396"/>
    </location>
</feature>
<dbReference type="PROSITE" id="PS51332">
    <property type="entry name" value="B12_BINDING"/>
    <property type="match status" value="1"/>
</dbReference>
<evidence type="ECO:0000256" key="4">
    <source>
        <dbReference type="ARBA" id="ARBA00023004"/>
    </source>
</evidence>
<evidence type="ECO:0000313" key="9">
    <source>
        <dbReference type="Proteomes" id="UP001238179"/>
    </source>
</evidence>